<accession>A0A9P6VM07</accession>
<dbReference type="EMBL" id="VNKQ01000007">
    <property type="protein sequence ID" value="KAG0650032.1"/>
    <property type="molecule type" value="Genomic_DNA"/>
</dbReference>
<keyword evidence="2" id="KW-0560">Oxidoreductase</keyword>
<dbReference type="PANTHER" id="PTHR47706:SF11">
    <property type="entry name" value="ISOFLAVONE REDUCTASE FAMILY PROTEIN (AFU_ORTHOLOGUE AFUA_1G12510)"/>
    <property type="match status" value="1"/>
</dbReference>
<feature type="domain" description="NmrA-like" evidence="4">
    <location>
        <begin position="4"/>
        <end position="245"/>
    </location>
</feature>
<dbReference type="InterPro" id="IPR051609">
    <property type="entry name" value="NmrA/Isoflavone_reductase-like"/>
</dbReference>
<dbReference type="Pfam" id="PF05368">
    <property type="entry name" value="NmrA"/>
    <property type="match status" value="1"/>
</dbReference>
<reference evidence="5" key="1">
    <citation type="submission" date="2019-07" db="EMBL/GenBank/DDBJ databases">
        <title>Hyphodiscus hymeniophilus genome sequencing and assembly.</title>
        <authorList>
            <person name="Kramer G."/>
            <person name="Nodwell J."/>
        </authorList>
    </citation>
    <scope>NUCLEOTIDE SEQUENCE</scope>
    <source>
        <strain evidence="5">ATCC 34498</strain>
    </source>
</reference>
<dbReference type="PANTHER" id="PTHR47706">
    <property type="entry name" value="NMRA-LIKE FAMILY PROTEIN"/>
    <property type="match status" value="1"/>
</dbReference>
<evidence type="ECO:0000256" key="1">
    <source>
        <dbReference type="ARBA" id="ARBA00022857"/>
    </source>
</evidence>
<dbReference type="Gene3D" id="3.40.50.720">
    <property type="entry name" value="NAD(P)-binding Rossmann-like Domain"/>
    <property type="match status" value="1"/>
</dbReference>
<evidence type="ECO:0000313" key="5">
    <source>
        <dbReference type="EMBL" id="KAG0650032.1"/>
    </source>
</evidence>
<dbReference type="InterPro" id="IPR036291">
    <property type="entry name" value="NAD(P)-bd_dom_sf"/>
</dbReference>
<protein>
    <recommendedName>
        <fullName evidence="4">NmrA-like domain-containing protein</fullName>
    </recommendedName>
</protein>
<evidence type="ECO:0000256" key="2">
    <source>
        <dbReference type="ARBA" id="ARBA00023002"/>
    </source>
</evidence>
<dbReference type="GO" id="GO:0016491">
    <property type="term" value="F:oxidoreductase activity"/>
    <property type="evidence" value="ECO:0007669"/>
    <property type="project" value="UniProtKB-KW"/>
</dbReference>
<dbReference type="InterPro" id="IPR008030">
    <property type="entry name" value="NmrA-like"/>
</dbReference>
<keyword evidence="6" id="KW-1185">Reference proteome</keyword>
<dbReference type="Gene3D" id="3.90.25.10">
    <property type="entry name" value="UDP-galactose 4-epimerase, domain 1"/>
    <property type="match status" value="1"/>
</dbReference>
<sequence length="304" mass="33697">MSISILLIGAGGALGQPLLQELIRQKDAFKAIGILATSSEKAEKFAWVKAKEIKVIEGSFFDPKSYESFTHVVSAVGNALMGQQSKMIDAAIAGGVTHFYPSEWNSDISQKEISGMRYFQDKQLTRSHLAAKAKDHPNFTYTLFITGIFTEWTFLEFYGFDHEKLEVYAYGTPDAHVGMTSIPDIAHYTISSLLLPFEANGPSRSERTIRVQATKTTFQKLVDALGAAKGVKYKSHYLPIEKAVEKQKQAKENGDELGEVMWSIRPLVASGFGIADGAAGSKLDNDLFDFVPETMEETFTRLFR</sequence>
<evidence type="ECO:0000313" key="6">
    <source>
        <dbReference type="Proteomes" id="UP000785200"/>
    </source>
</evidence>
<gene>
    <name evidence="5" type="ORF">D0Z07_3871</name>
</gene>
<dbReference type="OrthoDB" id="419598at2759"/>
<dbReference type="Proteomes" id="UP000785200">
    <property type="component" value="Unassembled WGS sequence"/>
</dbReference>
<proteinExistence type="predicted"/>
<dbReference type="SUPFAM" id="SSF51735">
    <property type="entry name" value="NAD(P)-binding Rossmann-fold domains"/>
    <property type="match status" value="1"/>
</dbReference>
<evidence type="ECO:0000256" key="3">
    <source>
        <dbReference type="SAM" id="SignalP"/>
    </source>
</evidence>
<organism evidence="5 6">
    <name type="scientific">Hyphodiscus hymeniophilus</name>
    <dbReference type="NCBI Taxonomy" id="353542"/>
    <lineage>
        <taxon>Eukaryota</taxon>
        <taxon>Fungi</taxon>
        <taxon>Dikarya</taxon>
        <taxon>Ascomycota</taxon>
        <taxon>Pezizomycotina</taxon>
        <taxon>Leotiomycetes</taxon>
        <taxon>Helotiales</taxon>
        <taxon>Hyphodiscaceae</taxon>
        <taxon>Hyphodiscus</taxon>
    </lineage>
</organism>
<keyword evidence="1" id="KW-0521">NADP</keyword>
<keyword evidence="3" id="KW-0732">Signal</keyword>
<name>A0A9P6VM07_9HELO</name>
<comment type="caution">
    <text evidence="5">The sequence shown here is derived from an EMBL/GenBank/DDBJ whole genome shotgun (WGS) entry which is preliminary data.</text>
</comment>
<feature type="chain" id="PRO_5040246401" description="NmrA-like domain-containing protein" evidence="3">
    <location>
        <begin position="16"/>
        <end position="304"/>
    </location>
</feature>
<feature type="signal peptide" evidence="3">
    <location>
        <begin position="1"/>
        <end position="15"/>
    </location>
</feature>
<dbReference type="AlphaFoldDB" id="A0A9P6VM07"/>
<evidence type="ECO:0000259" key="4">
    <source>
        <dbReference type="Pfam" id="PF05368"/>
    </source>
</evidence>